<feature type="compositionally biased region" description="Basic residues" evidence="1">
    <location>
        <begin position="112"/>
        <end position="123"/>
    </location>
</feature>
<keyword evidence="3" id="KW-1185">Reference proteome</keyword>
<organism evidence="2 3">
    <name type="scientific">Kingdonia uniflora</name>
    <dbReference type="NCBI Taxonomy" id="39325"/>
    <lineage>
        <taxon>Eukaryota</taxon>
        <taxon>Viridiplantae</taxon>
        <taxon>Streptophyta</taxon>
        <taxon>Embryophyta</taxon>
        <taxon>Tracheophyta</taxon>
        <taxon>Spermatophyta</taxon>
        <taxon>Magnoliopsida</taxon>
        <taxon>Ranunculales</taxon>
        <taxon>Circaeasteraceae</taxon>
        <taxon>Kingdonia</taxon>
    </lineage>
</organism>
<proteinExistence type="predicted"/>
<dbReference type="InterPro" id="IPR040442">
    <property type="entry name" value="Pyrv_kinase-like_dom_sf"/>
</dbReference>
<dbReference type="InterPro" id="IPR015813">
    <property type="entry name" value="Pyrv/PenolPyrv_kinase-like_dom"/>
</dbReference>
<evidence type="ECO:0000256" key="1">
    <source>
        <dbReference type="SAM" id="MobiDB-lite"/>
    </source>
</evidence>
<dbReference type="Gene3D" id="3.20.20.60">
    <property type="entry name" value="Phosphoenolpyruvate-binding domains"/>
    <property type="match status" value="1"/>
</dbReference>
<gene>
    <name evidence="2" type="ORF">GIB67_017511</name>
</gene>
<protein>
    <submittedName>
        <fullName evidence="2">Uncharacterized protein</fullName>
    </submittedName>
</protein>
<evidence type="ECO:0000313" key="2">
    <source>
        <dbReference type="EMBL" id="KAF6149778.1"/>
    </source>
</evidence>
<dbReference type="Proteomes" id="UP000541444">
    <property type="component" value="Unassembled WGS sequence"/>
</dbReference>
<dbReference type="PANTHER" id="PTHR42905:SF2">
    <property type="entry name" value="PHOSPHOENOLPYRUVATE CARBOXYLASE FAMILY PROTEIN"/>
    <property type="match status" value="1"/>
</dbReference>
<comment type="caution">
    <text evidence="2">The sequence shown here is derived from an EMBL/GenBank/DDBJ whole genome shotgun (WGS) entry which is preliminary data.</text>
</comment>
<accession>A0A7J7M4S7</accession>
<sequence length="826" mass="95767">MEELRIRYFGYQPLHLPTPIPVSPTFHRMSYEEVMEADDDYFQMVHFHYLLTSEAERRKGLRLLVEEAVTTEDEAAVSEREKSGPNTTVKERRHLSADCDLRKRSSSSDRRLSKRRRERSYLKRRPGKIEDCCSTSTESQSSGYLYSDSARLKFFDFESVGRPWNDYLVWVEGSCLQVPDEPMLELNHRYYNPKPKLLATPDKTSLFDCVAGDQGELTEEKAEVSVSALGEVEKSSLKRKWYLGEDSHRTKPLVAAKMKELEQKYCHMTGTNSQHLEDEYLEYTFAFSTLMKGARQYLDKRSQEFDALMAKERRVADATAAVEKCSDLSKHDKLMTDAVAEALVKRDHFINSYYVFGLSVDDVELTRNGIYAKIEFPAEDEEEEVVGDAAGLPAKASDFLQIERLRKTNSELEKSLSRARDPVTCIQQVLNKTEYERRQFKLNSEKTFKKLYDMQCRYARIKVERDEVLRKEEKNGRLIQKPKELSCFNDPSDKARCQSMLLALTMYFDVKVDSERGLKEAYIELLRERCIVPDPARVMFFAQEFCNRHSLEDRRAVRIVFFREHIYPSRAKVAARIEHERHIDSVFKFYGGELSRVENEFRKFVTGCGKWKMLRQKTYGLPEMKDRLLVNNPFLGHGRSRQKRRRILSFGREVGVTGRETYFVRRDGGSGTLDYRGEMDNPVTNTYHEMVAIYRGLCIALERRIKKFIINTNSTAMMDYINKGVKPPWRCKVSPKAYGHTRGRKVISRDEAVMRIKAVIDARKESGSDIVIIARTDSRQAISLEESLWRSRAFADAGADVLFIDALSSKEEMKALCEIAPLLPKW</sequence>
<dbReference type="AlphaFoldDB" id="A0A7J7M4S7"/>
<feature type="region of interest" description="Disordered" evidence="1">
    <location>
        <begin position="73"/>
        <end position="123"/>
    </location>
</feature>
<reference evidence="2 3" key="1">
    <citation type="journal article" date="2020" name="IScience">
        <title>Genome Sequencing of the Endangered Kingdonia uniflora (Circaeasteraceae, Ranunculales) Reveals Potential Mechanisms of Evolutionary Specialization.</title>
        <authorList>
            <person name="Sun Y."/>
            <person name="Deng T."/>
            <person name="Zhang A."/>
            <person name="Moore M.J."/>
            <person name="Landis J.B."/>
            <person name="Lin N."/>
            <person name="Zhang H."/>
            <person name="Zhang X."/>
            <person name="Huang J."/>
            <person name="Zhang X."/>
            <person name="Sun H."/>
            <person name="Wang H."/>
        </authorList>
    </citation>
    <scope>NUCLEOTIDE SEQUENCE [LARGE SCALE GENOMIC DNA]</scope>
    <source>
        <strain evidence="2">TB1705</strain>
        <tissue evidence="2">Leaf</tissue>
    </source>
</reference>
<dbReference type="SUPFAM" id="SSF51621">
    <property type="entry name" value="Phosphoenolpyruvate/pyruvate domain"/>
    <property type="match status" value="1"/>
</dbReference>
<dbReference type="EMBL" id="JACGCM010001782">
    <property type="protein sequence ID" value="KAF6149778.1"/>
    <property type="molecule type" value="Genomic_DNA"/>
</dbReference>
<dbReference type="PANTHER" id="PTHR42905">
    <property type="entry name" value="PHOSPHOENOLPYRUVATE CARBOXYLASE"/>
    <property type="match status" value="1"/>
</dbReference>
<dbReference type="Pfam" id="PF13714">
    <property type="entry name" value="PEP_mutase"/>
    <property type="match status" value="1"/>
</dbReference>
<dbReference type="GO" id="GO:0003824">
    <property type="term" value="F:catalytic activity"/>
    <property type="evidence" value="ECO:0007669"/>
    <property type="project" value="InterPro"/>
</dbReference>
<feature type="compositionally biased region" description="Basic and acidic residues" evidence="1">
    <location>
        <begin position="94"/>
        <end position="111"/>
    </location>
</feature>
<dbReference type="OrthoDB" id="1923844at2759"/>
<name>A0A7J7M4S7_9MAGN</name>
<evidence type="ECO:0000313" key="3">
    <source>
        <dbReference type="Proteomes" id="UP000541444"/>
    </source>
</evidence>